<dbReference type="AlphaFoldDB" id="A0A023WRD4"/>
<accession>A0A023WRD4</accession>
<dbReference type="REBASE" id="84793">
    <property type="entry name" value="S.Pst19ORF8505P"/>
</dbReference>
<evidence type="ECO:0000313" key="5">
    <source>
        <dbReference type="EMBL" id="AHY42526.1"/>
    </source>
</evidence>
<evidence type="ECO:0000256" key="1">
    <source>
        <dbReference type="ARBA" id="ARBA00010923"/>
    </source>
</evidence>
<dbReference type="GO" id="GO:0003677">
    <property type="term" value="F:DNA binding"/>
    <property type="evidence" value="ECO:0007669"/>
    <property type="project" value="UniProtKB-KW"/>
</dbReference>
<dbReference type="InterPro" id="IPR000055">
    <property type="entry name" value="Restrct_endonuc_typeI_TRD"/>
</dbReference>
<dbReference type="EMBL" id="CP007509">
    <property type="protein sequence ID" value="AHY42526.1"/>
    <property type="molecule type" value="Genomic_DNA"/>
</dbReference>
<protein>
    <recommendedName>
        <fullName evidence="4">Type I restriction modification DNA specificity domain-containing protein</fullName>
    </recommendedName>
</protein>
<dbReference type="Pfam" id="PF01420">
    <property type="entry name" value="Methylase_S"/>
    <property type="match status" value="2"/>
</dbReference>
<evidence type="ECO:0000313" key="6">
    <source>
        <dbReference type="Proteomes" id="UP000025238"/>
    </source>
</evidence>
<dbReference type="InterPro" id="IPR052021">
    <property type="entry name" value="Type-I_RS_S_subunit"/>
</dbReference>
<dbReference type="PANTHER" id="PTHR30408">
    <property type="entry name" value="TYPE-1 RESTRICTION ENZYME ECOKI SPECIFICITY PROTEIN"/>
    <property type="match status" value="1"/>
</dbReference>
<evidence type="ECO:0000256" key="2">
    <source>
        <dbReference type="ARBA" id="ARBA00022747"/>
    </source>
</evidence>
<gene>
    <name evidence="5" type="ORF">UIB01_08510</name>
</gene>
<comment type="similarity">
    <text evidence="1">Belongs to the type-I restriction system S methylase family.</text>
</comment>
<sequence length="394" mass="44360">MQYGNEPCGIAALADLVSIKTGKLNSNAAVENGAYPFFTCSRETYKVDTYSFDCEAVLLAGNNANGVYPVKYYKGRFDAYQRTYVIRSVDEGVLNNRYLFYALQLELDLLQSLSTGSATKFLTLTILNALKVRVPSLSDQNRIVSILGAYDDLIENNTRRIEILEEMARRLYEEWFVQFRFPGHEGVEFKESELGLIPEGWGVGRLGDVLEKHSNKTSSGDHLSDRAYVPIDCIAKKTLALSEVKSWQEAQSSLVLFEENDILFGAMRPYFHKVAIAPLSGVTRSTCFVLRPRKPNSWAFSALTAFREDVVDHAAAHSKGATIPYAAWEGSLEDFPIVIPPDELLKRYDELASPFLSWIKKQYNRQKNLRAQRDLLLPKLISGEIDVSDIPMPT</sequence>
<feature type="domain" description="Type I restriction modification DNA specificity" evidence="4">
    <location>
        <begin position="198"/>
        <end position="343"/>
    </location>
</feature>
<organism evidence="5 6">
    <name type="scientific">Stutzerimonas stutzeri</name>
    <name type="common">Pseudomonas stutzeri</name>
    <dbReference type="NCBI Taxonomy" id="316"/>
    <lineage>
        <taxon>Bacteria</taxon>
        <taxon>Pseudomonadati</taxon>
        <taxon>Pseudomonadota</taxon>
        <taxon>Gammaproteobacteria</taxon>
        <taxon>Pseudomonadales</taxon>
        <taxon>Pseudomonadaceae</taxon>
        <taxon>Stutzerimonas</taxon>
    </lineage>
</organism>
<dbReference type="SUPFAM" id="SSF116734">
    <property type="entry name" value="DNA methylase specificity domain"/>
    <property type="match status" value="2"/>
</dbReference>
<proteinExistence type="inferred from homology"/>
<evidence type="ECO:0000259" key="4">
    <source>
        <dbReference type="Pfam" id="PF01420"/>
    </source>
</evidence>
<keyword evidence="2" id="KW-0680">Restriction system</keyword>
<reference evidence="5 6" key="1">
    <citation type="submission" date="2014-03" db="EMBL/GenBank/DDBJ databases">
        <title>Complete genome sequence of Pseudomonas stutzeri 19SMN4.</title>
        <authorList>
            <person name="Brunet-Galmes I."/>
            <person name="Nogales B."/>
            <person name="Busquets A."/>
            <person name="Pena A."/>
            <person name="Gomila M."/>
            <person name="Garcia-Valdes E."/>
            <person name="Lalucat J."/>
            <person name="Bennasar A."/>
            <person name="Bosch R."/>
        </authorList>
    </citation>
    <scope>NUCLEOTIDE SEQUENCE [LARGE SCALE GENOMIC DNA]</scope>
    <source>
        <strain evidence="5 6">19SMN4</strain>
    </source>
</reference>
<name>A0A023WRD4_STUST</name>
<dbReference type="PANTHER" id="PTHR30408:SF12">
    <property type="entry name" value="TYPE I RESTRICTION ENZYME MJAVIII SPECIFICITY SUBUNIT"/>
    <property type="match status" value="1"/>
</dbReference>
<dbReference type="PATRIC" id="fig|316.97.peg.1707"/>
<keyword evidence="3" id="KW-0238">DNA-binding</keyword>
<dbReference type="InterPro" id="IPR044946">
    <property type="entry name" value="Restrct_endonuc_typeI_TRD_sf"/>
</dbReference>
<evidence type="ECO:0000256" key="3">
    <source>
        <dbReference type="ARBA" id="ARBA00023125"/>
    </source>
</evidence>
<dbReference type="GO" id="GO:0009307">
    <property type="term" value="P:DNA restriction-modification system"/>
    <property type="evidence" value="ECO:0007669"/>
    <property type="project" value="UniProtKB-KW"/>
</dbReference>
<dbReference type="KEGG" id="pstu:UIB01_08510"/>
<feature type="domain" description="Type I restriction modification DNA specificity" evidence="4">
    <location>
        <begin position="12"/>
        <end position="165"/>
    </location>
</feature>
<dbReference type="Proteomes" id="UP000025238">
    <property type="component" value="Chromosome"/>
</dbReference>
<dbReference type="Gene3D" id="3.90.220.20">
    <property type="entry name" value="DNA methylase specificity domains"/>
    <property type="match status" value="2"/>
</dbReference>